<keyword evidence="1 4" id="KW-0349">Heme</keyword>
<comment type="caution">
    <text evidence="7">The sequence shown here is derived from an EMBL/GenBank/DDBJ whole genome shotgun (WGS) entry which is preliminary data.</text>
</comment>
<evidence type="ECO:0000313" key="8">
    <source>
        <dbReference type="Proteomes" id="UP000680670"/>
    </source>
</evidence>
<dbReference type="InterPro" id="IPR036909">
    <property type="entry name" value="Cyt_c-like_dom_sf"/>
</dbReference>
<feature type="transmembrane region" description="Helical" evidence="5">
    <location>
        <begin position="61"/>
        <end position="82"/>
    </location>
</feature>
<keyword evidence="5" id="KW-1133">Transmembrane helix</keyword>
<feature type="transmembrane region" description="Helical" evidence="5">
    <location>
        <begin position="185"/>
        <end position="208"/>
    </location>
</feature>
<keyword evidence="5" id="KW-0812">Transmembrane</keyword>
<evidence type="ECO:0000313" key="7">
    <source>
        <dbReference type="EMBL" id="GIN97940.1"/>
    </source>
</evidence>
<feature type="transmembrane region" description="Helical" evidence="5">
    <location>
        <begin position="220"/>
        <end position="240"/>
    </location>
</feature>
<evidence type="ECO:0000256" key="5">
    <source>
        <dbReference type="SAM" id="Phobius"/>
    </source>
</evidence>
<dbReference type="PROSITE" id="PS51007">
    <property type="entry name" value="CYTC"/>
    <property type="match status" value="1"/>
</dbReference>
<accession>A0ABQ4L145</accession>
<dbReference type="InterPro" id="IPR009056">
    <property type="entry name" value="Cyt_c-like_dom"/>
</dbReference>
<evidence type="ECO:0000256" key="4">
    <source>
        <dbReference type="PROSITE-ProRule" id="PRU00433"/>
    </source>
</evidence>
<sequence length="444" mass="50534">MNFPVVEFPWLGNGTVIAIIAIIHVIISHGVAIGITTLMVTAEYRAIQTNNEQLRNVARKLSKWVLILTTTIGAITGVGIWFSTTVIQPDSIGSLLRIFFWAWFVEWVVFVTEVVLLIIYYYTWDKWEGAKRIIHNRIGVALAIFSWITAAIITGILSAKLTPGRWTETFSFWNAFFNPTYLPSLAFRTFLAVMLAVALLSFPIKIFVKNKSLQEDVFKVLGFWTAICLLGILISGLWYLQSIPPEAYDMIVWSTGMTDQVFKVLNLLGLFAFVIFAFWMVMKPKKLPLILSIAIFGTSMAFIAEFEAVRESVRKPFIIYDYMYANGVLAKNEELYKKEGYLKHSTFSKVKEVTEDNRAEAGMELYRGQCMSCHTVDGWREKRAFKQRLAGWDEESIASYIQTLHETRPFMPPFVGTEDELNALAHYLAEVTKKEPVSTALEGK</sequence>
<evidence type="ECO:0000256" key="2">
    <source>
        <dbReference type="ARBA" id="ARBA00022723"/>
    </source>
</evidence>
<reference evidence="7 8" key="1">
    <citation type="submission" date="2021-03" db="EMBL/GenBank/DDBJ databases">
        <title>Antimicrobial resistance genes in bacteria isolated from Japanese honey, and their potential for conferring macrolide and lincosamide resistance in the American foulbrood pathogen Paenibacillus larvae.</title>
        <authorList>
            <person name="Okamoto M."/>
            <person name="Kumagai M."/>
            <person name="Kanamori H."/>
            <person name="Takamatsu D."/>
        </authorList>
    </citation>
    <scope>NUCLEOTIDE SEQUENCE [LARGE SCALE GENOMIC DNA]</scope>
    <source>
        <strain evidence="7 8">J6TS1</strain>
    </source>
</reference>
<keyword evidence="5" id="KW-0472">Membrane</keyword>
<proteinExistence type="predicted"/>
<keyword evidence="2 4" id="KW-0479">Metal-binding</keyword>
<protein>
    <recommendedName>
        <fullName evidence="6">Cytochrome c domain-containing protein</fullName>
    </recommendedName>
</protein>
<keyword evidence="3 4" id="KW-0408">Iron</keyword>
<keyword evidence="8" id="KW-1185">Reference proteome</keyword>
<organism evidence="7 8">
    <name type="scientific">Siminovitchia terrae</name>
    <name type="common">Bacillus terrae</name>
    <dbReference type="NCBI Taxonomy" id="1914933"/>
    <lineage>
        <taxon>Bacteria</taxon>
        <taxon>Bacillati</taxon>
        <taxon>Bacillota</taxon>
        <taxon>Bacilli</taxon>
        <taxon>Bacillales</taxon>
        <taxon>Bacillaceae</taxon>
        <taxon>Siminovitchia</taxon>
    </lineage>
</organism>
<dbReference type="Proteomes" id="UP000680670">
    <property type="component" value="Unassembled WGS sequence"/>
</dbReference>
<dbReference type="EMBL" id="BORJ01000011">
    <property type="protein sequence ID" value="GIN97940.1"/>
    <property type="molecule type" value="Genomic_DNA"/>
</dbReference>
<feature type="transmembrane region" description="Helical" evidence="5">
    <location>
        <begin position="134"/>
        <end position="157"/>
    </location>
</feature>
<evidence type="ECO:0000256" key="3">
    <source>
        <dbReference type="ARBA" id="ARBA00023004"/>
    </source>
</evidence>
<feature type="transmembrane region" description="Helical" evidence="5">
    <location>
        <begin position="16"/>
        <end position="40"/>
    </location>
</feature>
<dbReference type="Pfam" id="PF13442">
    <property type="entry name" value="Cytochrome_CBB3"/>
    <property type="match status" value="1"/>
</dbReference>
<evidence type="ECO:0000259" key="6">
    <source>
        <dbReference type="PROSITE" id="PS51007"/>
    </source>
</evidence>
<name>A0ABQ4L145_SIMTE</name>
<feature type="transmembrane region" description="Helical" evidence="5">
    <location>
        <begin position="260"/>
        <end position="280"/>
    </location>
</feature>
<feature type="transmembrane region" description="Helical" evidence="5">
    <location>
        <begin position="98"/>
        <end position="122"/>
    </location>
</feature>
<feature type="domain" description="Cytochrome c" evidence="6">
    <location>
        <begin position="357"/>
        <end position="432"/>
    </location>
</feature>
<evidence type="ECO:0000256" key="1">
    <source>
        <dbReference type="ARBA" id="ARBA00022617"/>
    </source>
</evidence>
<dbReference type="RefSeq" id="WP_213021149.1">
    <property type="nucleotide sequence ID" value="NZ_BORJ01000011.1"/>
</dbReference>
<feature type="transmembrane region" description="Helical" evidence="5">
    <location>
        <begin position="287"/>
        <end position="304"/>
    </location>
</feature>
<dbReference type="Gene3D" id="1.10.760.10">
    <property type="entry name" value="Cytochrome c-like domain"/>
    <property type="match status" value="1"/>
</dbReference>
<dbReference type="SUPFAM" id="SSF46626">
    <property type="entry name" value="Cytochrome c"/>
    <property type="match status" value="1"/>
</dbReference>
<gene>
    <name evidence="7" type="ORF">J6TS1_38100</name>
</gene>